<keyword evidence="8" id="KW-0325">Glycoprotein</keyword>
<evidence type="ECO:0000256" key="5">
    <source>
        <dbReference type="ARBA" id="ARBA00022989"/>
    </source>
</evidence>
<reference evidence="12" key="2">
    <citation type="submission" date="2022-06" db="UniProtKB">
        <authorList>
            <consortium name="EnsemblMetazoa"/>
        </authorList>
    </citation>
    <scope>IDENTIFICATION</scope>
</reference>
<evidence type="ECO:0000256" key="2">
    <source>
        <dbReference type="ARBA" id="ARBA00022692"/>
    </source>
</evidence>
<keyword evidence="13" id="KW-1185">Reference proteome</keyword>
<evidence type="ECO:0000313" key="13">
    <source>
        <dbReference type="Proteomes" id="UP000007819"/>
    </source>
</evidence>
<evidence type="ECO:0000256" key="7">
    <source>
        <dbReference type="ARBA" id="ARBA00023157"/>
    </source>
</evidence>
<dbReference type="SMART" id="SM00202">
    <property type="entry name" value="SR"/>
    <property type="match status" value="2"/>
</dbReference>
<dbReference type="FunFam" id="3.10.250.10:FF:000016">
    <property type="entry name" value="Scavenger receptor cysteine-rich protein type 12"/>
    <property type="match status" value="1"/>
</dbReference>
<dbReference type="OrthoDB" id="547291at2759"/>
<dbReference type="EnsemblMetazoa" id="XM_008180758.3">
    <property type="protein sequence ID" value="XP_008178980.2"/>
    <property type="gene ID" value="LOC103308064"/>
</dbReference>
<dbReference type="PRINTS" id="PR00074">
    <property type="entry name" value="LYSYLOXIDASE"/>
</dbReference>
<dbReference type="PANTHER" id="PTHR45817:SF4">
    <property type="entry name" value="LYSYL OXIDASE-LIKE-RELATED"/>
    <property type="match status" value="1"/>
</dbReference>
<evidence type="ECO:0000256" key="10">
    <source>
        <dbReference type="SAM" id="Phobius"/>
    </source>
</evidence>
<dbReference type="InterPro" id="IPR050912">
    <property type="entry name" value="LOX-like_protein"/>
</dbReference>
<dbReference type="Proteomes" id="UP000007819">
    <property type="component" value="Chromosome A2"/>
</dbReference>
<evidence type="ECO:0000256" key="8">
    <source>
        <dbReference type="ARBA" id="ARBA00023180"/>
    </source>
</evidence>
<evidence type="ECO:0000259" key="11">
    <source>
        <dbReference type="PROSITE" id="PS50287"/>
    </source>
</evidence>
<comment type="subcellular location">
    <subcellularLocation>
        <location evidence="1">Membrane</location>
        <topology evidence="1">Single-pass membrane protein</topology>
    </subcellularLocation>
</comment>
<dbReference type="GO" id="GO:0005615">
    <property type="term" value="C:extracellular space"/>
    <property type="evidence" value="ECO:0007669"/>
    <property type="project" value="TreeGrafter"/>
</dbReference>
<dbReference type="FunFam" id="3.10.250.10:FF:000035">
    <property type="entry name" value="Lysyl oxidase-like 2"/>
    <property type="match status" value="1"/>
</dbReference>
<dbReference type="KEGG" id="api:103308064"/>
<dbReference type="PANTHER" id="PTHR45817">
    <property type="entry name" value="LYSYL OXIDASE-LIKE-RELATED"/>
    <property type="match status" value="1"/>
</dbReference>
<reference evidence="13" key="1">
    <citation type="submission" date="2010-06" db="EMBL/GenBank/DDBJ databases">
        <authorList>
            <person name="Jiang H."/>
            <person name="Abraham K."/>
            <person name="Ali S."/>
            <person name="Alsbrooks S.L."/>
            <person name="Anim B.N."/>
            <person name="Anosike U.S."/>
            <person name="Attaway T."/>
            <person name="Bandaranaike D.P."/>
            <person name="Battles P.K."/>
            <person name="Bell S.N."/>
            <person name="Bell A.V."/>
            <person name="Beltran B."/>
            <person name="Bickham C."/>
            <person name="Bustamante Y."/>
            <person name="Caleb T."/>
            <person name="Canada A."/>
            <person name="Cardenas V."/>
            <person name="Carter K."/>
            <person name="Chacko J."/>
            <person name="Chandrabose M.N."/>
            <person name="Chavez D."/>
            <person name="Chavez A."/>
            <person name="Chen L."/>
            <person name="Chu H.-S."/>
            <person name="Claassen K.J."/>
            <person name="Cockrell R."/>
            <person name="Collins M."/>
            <person name="Cooper J.A."/>
            <person name="Cree A."/>
            <person name="Curry S.M."/>
            <person name="Da Y."/>
            <person name="Dao M.D."/>
            <person name="Das B."/>
            <person name="Davila M.-L."/>
            <person name="Davy-Carroll L."/>
            <person name="Denson S."/>
            <person name="Dinh H."/>
            <person name="Ebong V.E."/>
            <person name="Edwards J.R."/>
            <person name="Egan A."/>
            <person name="El-Daye J."/>
            <person name="Escobedo L."/>
            <person name="Fernandez S."/>
            <person name="Fernando P.R."/>
            <person name="Flagg N."/>
            <person name="Forbes L.D."/>
            <person name="Fowler R.G."/>
            <person name="Fu Q."/>
            <person name="Gabisi R.A."/>
            <person name="Ganer J."/>
            <person name="Garbino Pronczuk A."/>
            <person name="Garcia R.M."/>
            <person name="Garner T."/>
            <person name="Garrett T.E."/>
            <person name="Gonzalez D.A."/>
            <person name="Hamid H."/>
            <person name="Hawkins E.S."/>
            <person name="Hirani K."/>
            <person name="Hogues M.E."/>
            <person name="Hollins B."/>
            <person name="Hsiao C.-H."/>
            <person name="Jabil R."/>
            <person name="James M.L."/>
            <person name="Jhangiani S.N."/>
            <person name="Johnson B."/>
            <person name="Johnson Q."/>
            <person name="Joshi V."/>
            <person name="Kalu J.B."/>
            <person name="Kam C."/>
            <person name="Kashfia A."/>
            <person name="Keebler J."/>
            <person name="Kisamo H."/>
            <person name="Kovar C.L."/>
            <person name="Lago L.A."/>
            <person name="Lai C.-Y."/>
            <person name="Laidlaw J."/>
            <person name="Lara F."/>
            <person name="Le T.-K."/>
            <person name="Lee S.L."/>
            <person name="Legall F.H."/>
            <person name="Lemon S.J."/>
            <person name="Lewis L.R."/>
            <person name="Li B."/>
            <person name="Liu Y."/>
            <person name="Liu Y.-S."/>
            <person name="Lopez J."/>
            <person name="Lozado R.J."/>
            <person name="Lu J."/>
            <person name="Madu R.C."/>
            <person name="Maheshwari M."/>
            <person name="Maheshwari R."/>
            <person name="Malloy K."/>
            <person name="Martinez E."/>
            <person name="Mathew T."/>
            <person name="Mercado I.C."/>
            <person name="Mercado C."/>
            <person name="Meyer B."/>
            <person name="Montgomery K."/>
            <person name="Morgan M.B."/>
            <person name="Munidasa M."/>
            <person name="Nazareth L.V."/>
            <person name="Nelson J."/>
            <person name="Ng B.M."/>
            <person name="Nguyen N.B."/>
            <person name="Nguyen P.Q."/>
            <person name="Nguyen T."/>
            <person name="Obregon M."/>
            <person name="Okwuonu G.O."/>
            <person name="Onwere C.G."/>
            <person name="Orozco G."/>
            <person name="Parra A."/>
            <person name="Patel S."/>
            <person name="Patil S."/>
            <person name="Perez A."/>
            <person name="Perez Y."/>
            <person name="Pham C."/>
            <person name="Primus E.L."/>
            <person name="Pu L.-L."/>
            <person name="Puazo M."/>
            <person name="Qin X."/>
            <person name="Quiroz J.B."/>
            <person name="Reese J."/>
            <person name="Richards S."/>
            <person name="Rives C.M."/>
            <person name="Robberts R."/>
            <person name="Ruiz S.J."/>
            <person name="Ruiz M.J."/>
            <person name="Santibanez J."/>
            <person name="Schneider B.W."/>
            <person name="Sisson I."/>
            <person name="Smith M."/>
            <person name="Sodergren E."/>
            <person name="Song X.-Z."/>
            <person name="Song B.B."/>
            <person name="Summersgill H."/>
            <person name="Thelus R."/>
            <person name="Thornton R.D."/>
            <person name="Trejos Z.Y."/>
            <person name="Usmani K."/>
            <person name="Vattathil S."/>
            <person name="Villasana D."/>
            <person name="Walker D.L."/>
            <person name="Wang S."/>
            <person name="Wang K."/>
            <person name="White C.S."/>
            <person name="Williams A.C."/>
            <person name="Williamson J."/>
            <person name="Wilson K."/>
            <person name="Woghiren I.O."/>
            <person name="Woodworth J.R."/>
            <person name="Worley K.C."/>
            <person name="Wright R.A."/>
            <person name="Wu W."/>
            <person name="Young L."/>
            <person name="Zhang L."/>
            <person name="Zhang J."/>
            <person name="Zhu Y."/>
            <person name="Muzny D.M."/>
            <person name="Weinstock G."/>
            <person name="Gibbs R.A."/>
        </authorList>
    </citation>
    <scope>NUCLEOTIDE SEQUENCE [LARGE SCALE GENOMIC DNA]</scope>
    <source>
        <strain evidence="13">LSR1</strain>
    </source>
</reference>
<protein>
    <recommendedName>
        <fullName evidence="11">SRCR domain-containing protein</fullName>
    </recommendedName>
</protein>
<dbReference type="Pfam" id="PF01186">
    <property type="entry name" value="Lysyl_oxidase"/>
    <property type="match status" value="1"/>
</dbReference>
<keyword evidence="2 10" id="KW-0812">Transmembrane</keyword>
<dbReference type="PROSITE" id="PS50287">
    <property type="entry name" value="SRCR_2"/>
    <property type="match status" value="2"/>
</dbReference>
<feature type="disulfide bond" evidence="9">
    <location>
        <begin position="284"/>
        <end position="294"/>
    </location>
</feature>
<dbReference type="InterPro" id="IPR036772">
    <property type="entry name" value="SRCR-like_dom_sf"/>
</dbReference>
<feature type="domain" description="SRCR" evidence="11">
    <location>
        <begin position="77"/>
        <end position="177"/>
    </location>
</feature>
<name>A0A8R1X0N4_ACYPI</name>
<evidence type="ECO:0000313" key="12">
    <source>
        <dbReference type="EnsemblMetazoa" id="XP_008178980.2"/>
    </source>
</evidence>
<feature type="disulfide bond" evidence="9">
    <location>
        <begin position="146"/>
        <end position="156"/>
    </location>
</feature>
<dbReference type="InterPro" id="IPR001695">
    <property type="entry name" value="Lysyl_oxidase"/>
</dbReference>
<organism evidence="12 13">
    <name type="scientific">Acyrthosiphon pisum</name>
    <name type="common">Pea aphid</name>
    <dbReference type="NCBI Taxonomy" id="7029"/>
    <lineage>
        <taxon>Eukaryota</taxon>
        <taxon>Metazoa</taxon>
        <taxon>Ecdysozoa</taxon>
        <taxon>Arthropoda</taxon>
        <taxon>Hexapoda</taxon>
        <taxon>Insecta</taxon>
        <taxon>Pterygota</taxon>
        <taxon>Neoptera</taxon>
        <taxon>Paraneoptera</taxon>
        <taxon>Hemiptera</taxon>
        <taxon>Sternorrhyncha</taxon>
        <taxon>Aphidomorpha</taxon>
        <taxon>Aphidoidea</taxon>
        <taxon>Aphididae</taxon>
        <taxon>Macrosiphini</taxon>
        <taxon>Acyrthosiphon</taxon>
    </lineage>
</organism>
<feature type="domain" description="SRCR" evidence="11">
    <location>
        <begin position="215"/>
        <end position="315"/>
    </location>
</feature>
<dbReference type="InterPro" id="IPR001190">
    <property type="entry name" value="SRCR"/>
</dbReference>
<dbReference type="GO" id="GO:0004720">
    <property type="term" value="F:protein-lysine 6-oxidase activity"/>
    <property type="evidence" value="ECO:0007669"/>
    <property type="project" value="TreeGrafter"/>
</dbReference>
<keyword evidence="4" id="KW-0677">Repeat</keyword>
<keyword evidence="7 9" id="KW-1015">Disulfide bond</keyword>
<sequence>MVTTAATSGYRGLGSRTSNGRRPAAEVFMVVSVLVLGLLSLVGPTVDCRRADKRRHHWKANVIKNYLKNHKSLEGMVRLVDGESEYEGNVEIMHLGKWGAICDDEWDSREGQVVCRQLGYNGTSRVTHSSHFGQTARKYWMDNTQCGGQELEISECRFDSWGENDCDPSEAAGVVCESSEPEKPKIYSVPAVSVATKKVVQKYRIKDTSGSDIELRLVGGRTSDEGRVEANTSDGWGVICGDGFGVLEALVVCRSIGLGYAAAAFQTDRFGGLDLPVVLSAVECAGNESSLAGCYHQHKATCSTRKETVAAVVCTRDMADLEVNADELMRSAYLEDRQMYFLQCAMEENCLASSAYQLRRDETDWHLITRRLLRFTAKITNVGTAPFRPAVPKHLWQFHQCHMHYHSMEVFATFDVLDGGGMKVAEGHKASFCLEDNQCTDGAKPGFACANYGDQGISVNCSDIYRHNIDCQWVDVTDLNPGLYTLKVSVNPEHKIPEMTYANNAAVCSMFYSETFVKIYDCVLQNP</sequence>
<feature type="disulfide bond" evidence="9">
    <location>
        <begin position="115"/>
        <end position="176"/>
    </location>
</feature>
<comment type="caution">
    <text evidence="9">Lacks conserved residue(s) required for the propagation of feature annotation.</text>
</comment>
<keyword evidence="6 10" id="KW-0472">Membrane</keyword>
<dbReference type="PROSITE" id="PS00420">
    <property type="entry name" value="SRCR_1"/>
    <property type="match status" value="2"/>
</dbReference>
<dbReference type="GO" id="GO:0016020">
    <property type="term" value="C:membrane"/>
    <property type="evidence" value="ECO:0007669"/>
    <property type="project" value="UniProtKB-SubCell"/>
</dbReference>
<dbReference type="GeneID" id="103308064"/>
<dbReference type="GO" id="GO:0005507">
    <property type="term" value="F:copper ion binding"/>
    <property type="evidence" value="ECO:0007669"/>
    <property type="project" value="InterPro"/>
</dbReference>
<accession>A0A8R1X0N4</accession>
<dbReference type="Pfam" id="PF00530">
    <property type="entry name" value="SRCR"/>
    <property type="match status" value="2"/>
</dbReference>
<feature type="disulfide bond" evidence="9">
    <location>
        <begin position="253"/>
        <end position="314"/>
    </location>
</feature>
<dbReference type="AlphaFoldDB" id="A0A8R1X0N4"/>
<evidence type="ECO:0000256" key="6">
    <source>
        <dbReference type="ARBA" id="ARBA00023136"/>
    </source>
</evidence>
<dbReference type="Gene3D" id="3.10.250.10">
    <property type="entry name" value="SRCR-like domain"/>
    <property type="match status" value="2"/>
</dbReference>
<feature type="disulfide bond" evidence="9">
    <location>
        <begin position="102"/>
        <end position="166"/>
    </location>
</feature>
<dbReference type="CTD" id="4017"/>
<keyword evidence="5 10" id="KW-1133">Transmembrane helix</keyword>
<proteinExistence type="predicted"/>
<dbReference type="SUPFAM" id="SSF56487">
    <property type="entry name" value="SRCR-like"/>
    <property type="match status" value="2"/>
</dbReference>
<dbReference type="RefSeq" id="XP_008178980.2">
    <property type="nucleotide sequence ID" value="XM_008180758.3"/>
</dbReference>
<evidence type="ECO:0000256" key="3">
    <source>
        <dbReference type="ARBA" id="ARBA00022729"/>
    </source>
</evidence>
<evidence type="ECO:0000256" key="4">
    <source>
        <dbReference type="ARBA" id="ARBA00022737"/>
    </source>
</evidence>
<feature type="transmembrane region" description="Helical" evidence="10">
    <location>
        <begin position="27"/>
        <end position="46"/>
    </location>
</feature>
<dbReference type="PRINTS" id="PR00258">
    <property type="entry name" value="SPERACTRCPTR"/>
</dbReference>
<evidence type="ECO:0000256" key="1">
    <source>
        <dbReference type="ARBA" id="ARBA00004167"/>
    </source>
</evidence>
<evidence type="ECO:0000256" key="9">
    <source>
        <dbReference type="PROSITE-ProRule" id="PRU00196"/>
    </source>
</evidence>
<keyword evidence="3" id="KW-0732">Signal</keyword>